<evidence type="ECO:0000313" key="3">
    <source>
        <dbReference type="EMBL" id="MFB9838172.1"/>
    </source>
</evidence>
<dbReference type="Proteomes" id="UP001589627">
    <property type="component" value="Unassembled WGS sequence"/>
</dbReference>
<evidence type="ECO:0000313" key="4">
    <source>
        <dbReference type="Proteomes" id="UP001589627"/>
    </source>
</evidence>
<keyword evidence="2" id="KW-0472">Membrane</keyword>
<comment type="caution">
    <text evidence="3">The sequence shown here is derived from an EMBL/GenBank/DDBJ whole genome shotgun (WGS) entry which is preliminary data.</text>
</comment>
<reference evidence="3 4" key="1">
    <citation type="submission" date="2024-09" db="EMBL/GenBank/DDBJ databases">
        <authorList>
            <person name="Sun Q."/>
            <person name="Mori K."/>
        </authorList>
    </citation>
    <scope>NUCLEOTIDE SEQUENCE [LARGE SCALE GENOMIC DNA]</scope>
    <source>
        <strain evidence="3 4">TBRC 0563</strain>
    </source>
</reference>
<keyword evidence="4" id="KW-1185">Reference proteome</keyword>
<keyword evidence="2" id="KW-1133">Transmembrane helix</keyword>
<gene>
    <name evidence="3" type="ORF">ACFFNX_39010</name>
</gene>
<accession>A0ABV5YW73</accession>
<sequence>DALAAVVRADGGLAAGTGTTSDLPTSIAAAPGVADHSWLGATGSPVQIGLNLGTGRTAVRASVAGGWFTWRVAAASVLAVVLAGAIVIGILAVRHRIARRSRAAPPSRTGRPTPPGQGLNNPTTSRESTT</sequence>
<evidence type="ECO:0000256" key="1">
    <source>
        <dbReference type="SAM" id="MobiDB-lite"/>
    </source>
</evidence>
<keyword evidence="2" id="KW-0812">Transmembrane</keyword>
<proteinExistence type="predicted"/>
<feature type="compositionally biased region" description="Polar residues" evidence="1">
    <location>
        <begin position="118"/>
        <end position="130"/>
    </location>
</feature>
<protein>
    <submittedName>
        <fullName evidence="3">Uncharacterized protein</fullName>
    </submittedName>
</protein>
<feature type="transmembrane region" description="Helical" evidence="2">
    <location>
        <begin position="72"/>
        <end position="93"/>
    </location>
</feature>
<evidence type="ECO:0000256" key="2">
    <source>
        <dbReference type="SAM" id="Phobius"/>
    </source>
</evidence>
<dbReference type="EMBL" id="JBHLZP010000474">
    <property type="protein sequence ID" value="MFB9838172.1"/>
    <property type="molecule type" value="Genomic_DNA"/>
</dbReference>
<feature type="region of interest" description="Disordered" evidence="1">
    <location>
        <begin position="99"/>
        <end position="130"/>
    </location>
</feature>
<feature type="non-terminal residue" evidence="3">
    <location>
        <position position="1"/>
    </location>
</feature>
<name>A0ABV5YW73_9ACTN</name>
<organism evidence="3 4">
    <name type="scientific">Actinoallomurus acaciae</name>
    <dbReference type="NCBI Taxonomy" id="502577"/>
    <lineage>
        <taxon>Bacteria</taxon>
        <taxon>Bacillati</taxon>
        <taxon>Actinomycetota</taxon>
        <taxon>Actinomycetes</taxon>
        <taxon>Streptosporangiales</taxon>
        <taxon>Thermomonosporaceae</taxon>
        <taxon>Actinoallomurus</taxon>
    </lineage>
</organism>